<gene>
    <name evidence="2" type="ORF">EC501_13550</name>
</gene>
<keyword evidence="3" id="KW-1185">Reference proteome</keyword>
<dbReference type="EMBL" id="RHLQ01000037">
    <property type="protein sequence ID" value="RNC97842.1"/>
    <property type="molecule type" value="Genomic_DNA"/>
</dbReference>
<feature type="coiled-coil region" evidence="1">
    <location>
        <begin position="211"/>
        <end position="259"/>
    </location>
</feature>
<evidence type="ECO:0000313" key="3">
    <source>
        <dbReference type="Proteomes" id="UP000279909"/>
    </source>
</evidence>
<organism evidence="2 3">
    <name type="scientific">Lysinibacillus halotolerans</name>
    <dbReference type="NCBI Taxonomy" id="1368476"/>
    <lineage>
        <taxon>Bacteria</taxon>
        <taxon>Bacillati</taxon>
        <taxon>Bacillota</taxon>
        <taxon>Bacilli</taxon>
        <taxon>Bacillales</taxon>
        <taxon>Bacillaceae</taxon>
        <taxon>Lysinibacillus</taxon>
    </lineage>
</organism>
<name>A0A3M8H601_9BACI</name>
<evidence type="ECO:0000313" key="2">
    <source>
        <dbReference type="EMBL" id="RNC97842.1"/>
    </source>
</evidence>
<dbReference type="GO" id="GO:0005856">
    <property type="term" value="C:cytoskeleton"/>
    <property type="evidence" value="ECO:0007669"/>
    <property type="project" value="TreeGrafter"/>
</dbReference>
<protein>
    <recommendedName>
        <fullName evidence="4">Phage tail tape measure protein</fullName>
    </recommendedName>
</protein>
<dbReference type="PANTHER" id="PTHR47357">
    <property type="entry name" value="COP1-INTERACTIVE PROTEIN 1"/>
    <property type="match status" value="1"/>
</dbReference>
<sequence>MAKSPEAKITVKMFNDDFKKSSKELQAETSKLNRDFKLQQEQMKLTSSESEKLEAKLQFLIQKQDIARRSVEQAETAYEQAKQLFGENSDAAQQMAKNLTNAQIEEQKLANQIIQTNQSLEKQKLSTLDLKAEVSKLDAAFQLQQEQMKLTASETDRLESSIQFLTQKQDLMKRSIEQTESAYRQASESFGENSKVAQDLAQKLASVRVDEQKLANEIAQTNQKLAEQRGEADKTASKLDKLKRGLRELKDASKDAAKEIGSGLAAGSATITAGVAGLTTGMADTNKDLSMLEVQIGKVGLALDDISGARVAFDSVGQETDQVTEAMGNLIQAGYKTKDQITGISKAISGAIVSYGDTFTAEGLAESITTTTQLGEATGQLTDLLEKSGEPVDDFNKKMQSFSSTEERANYISQLLADQGLTASYEKYSENNQAIVEASASQIAFTDELNKLSETLTPLVTKVTEIITKIVEWANENPELVTTITIVAGVITTLVAVCMALAPIFVTLSGVAAALGVTIGTVAAPVLIVIGVITALIAIGVLLYQNWDTIVEKAGQLKDWLLEKWEQIKTTVTNKIKELIIAGMLKFTEFYTSTRDKFISIKNAITTFITEAKEKALNKIVELKDGFVNKATDIVNKARDKFNEVKKFITDPIEKAKDTVSGIVDDIKGFFDGLKLKIPDIDLPSLPKFTLETSSKTIMGKKITYPTGFDIKWNALGAVFTKPTIAGINNGVLQGFGEAGPEAALPLTDRVLGAIGAGISATMNRGPQVIQLLTADKRVIAEWIADDITDVQSFRQNRSISFRK</sequence>
<feature type="coiled-coil region" evidence="1">
    <location>
        <begin position="22"/>
        <end position="112"/>
    </location>
</feature>
<proteinExistence type="predicted"/>
<comment type="caution">
    <text evidence="2">The sequence shown here is derived from an EMBL/GenBank/DDBJ whole genome shotgun (WGS) entry which is preliminary data.</text>
</comment>
<accession>A0A3M8H601</accession>
<dbReference type="RefSeq" id="WP_122972841.1">
    <property type="nucleotide sequence ID" value="NZ_RHLQ01000037.1"/>
</dbReference>
<dbReference type="GO" id="GO:0005200">
    <property type="term" value="F:structural constituent of cytoskeleton"/>
    <property type="evidence" value="ECO:0007669"/>
    <property type="project" value="TreeGrafter"/>
</dbReference>
<evidence type="ECO:0000256" key="1">
    <source>
        <dbReference type="SAM" id="Coils"/>
    </source>
</evidence>
<dbReference type="AlphaFoldDB" id="A0A3M8H601"/>
<reference evidence="2 3" key="1">
    <citation type="journal article" date="2014" name="Int. J. Syst. Evol. Microbiol.">
        <title>Lysinibacillus halotolerans sp. nov., isolated from saline-alkaline soil.</title>
        <authorList>
            <person name="Kong D."/>
            <person name="Wang Y."/>
            <person name="Zhao B."/>
            <person name="Li Y."/>
            <person name="Song J."/>
            <person name="Zhai Y."/>
            <person name="Zhang C."/>
            <person name="Wang H."/>
            <person name="Chen X."/>
            <person name="Zhao B."/>
            <person name="Ruan Z."/>
        </authorList>
    </citation>
    <scope>NUCLEOTIDE SEQUENCE [LARGE SCALE GENOMIC DNA]</scope>
    <source>
        <strain evidence="2 3">MCCC 1A12703</strain>
    </source>
</reference>
<evidence type="ECO:0008006" key="4">
    <source>
        <dbReference type="Google" id="ProtNLM"/>
    </source>
</evidence>
<dbReference type="OrthoDB" id="1779742at2"/>
<dbReference type="PANTHER" id="PTHR47357:SF1">
    <property type="entry name" value="SPINDLE POLE BODY COMPONENT 110"/>
    <property type="match status" value="1"/>
</dbReference>
<dbReference type="Proteomes" id="UP000279909">
    <property type="component" value="Unassembled WGS sequence"/>
</dbReference>
<keyword evidence="1" id="KW-0175">Coiled coil</keyword>